<dbReference type="EnsemblMetazoa" id="CJA12070.1">
    <property type="protein sequence ID" value="CJA12070.1"/>
    <property type="gene ID" value="WBGene00131274"/>
</dbReference>
<dbReference type="PROSITE" id="PS50011">
    <property type="entry name" value="PROTEIN_KINASE_DOM"/>
    <property type="match status" value="1"/>
</dbReference>
<dbReference type="FunFam" id="1.10.510.10:FF:000862">
    <property type="entry name" value="Tyrosine-protein kinase"/>
    <property type="match status" value="1"/>
</dbReference>
<feature type="binding site" evidence="7">
    <location>
        <position position="296"/>
    </location>
    <ligand>
        <name>ATP</name>
        <dbReference type="ChEBI" id="CHEBI:30616"/>
    </ligand>
</feature>
<dbReference type="SMART" id="SM00219">
    <property type="entry name" value="TyrKc"/>
    <property type="match status" value="1"/>
</dbReference>
<dbReference type="InterPro" id="IPR008266">
    <property type="entry name" value="Tyr_kinase_AS"/>
</dbReference>
<evidence type="ECO:0000256" key="8">
    <source>
        <dbReference type="RuleBase" id="RU362096"/>
    </source>
</evidence>
<comment type="catalytic activity">
    <reaction evidence="6 8">
        <text>L-tyrosyl-[protein] + ATP = O-phospho-L-tyrosyl-[protein] + ADP + H(+)</text>
        <dbReference type="Rhea" id="RHEA:10596"/>
        <dbReference type="Rhea" id="RHEA-COMP:10136"/>
        <dbReference type="Rhea" id="RHEA-COMP:20101"/>
        <dbReference type="ChEBI" id="CHEBI:15378"/>
        <dbReference type="ChEBI" id="CHEBI:30616"/>
        <dbReference type="ChEBI" id="CHEBI:46858"/>
        <dbReference type="ChEBI" id="CHEBI:61978"/>
        <dbReference type="ChEBI" id="CHEBI:456216"/>
        <dbReference type="EC" id="2.7.10.2"/>
    </reaction>
</comment>
<keyword evidence="4 7" id="KW-0067">ATP-binding</keyword>
<dbReference type="Gene3D" id="3.30.200.20">
    <property type="entry name" value="Phosphorylase Kinase, domain 1"/>
    <property type="match status" value="1"/>
</dbReference>
<dbReference type="AlphaFoldDB" id="A0A8R1HYD4"/>
<keyword evidence="2 7" id="KW-0547">Nucleotide-binding</keyword>
<evidence type="ECO:0000256" key="1">
    <source>
        <dbReference type="ARBA" id="ARBA00022679"/>
    </source>
</evidence>
<dbReference type="InterPro" id="IPR036860">
    <property type="entry name" value="SH2_dom_sf"/>
</dbReference>
<feature type="region of interest" description="Disordered" evidence="9">
    <location>
        <begin position="81"/>
        <end position="102"/>
    </location>
</feature>
<proteinExistence type="inferred from homology"/>
<evidence type="ECO:0000313" key="12">
    <source>
        <dbReference type="Proteomes" id="UP000005237"/>
    </source>
</evidence>
<dbReference type="EC" id="2.7.10.2" evidence="8"/>
<reference evidence="12" key="1">
    <citation type="submission" date="2010-08" db="EMBL/GenBank/DDBJ databases">
        <authorList>
            <consortium name="Caenorhabditis japonica Sequencing Consortium"/>
            <person name="Wilson R.K."/>
        </authorList>
    </citation>
    <scope>NUCLEOTIDE SEQUENCE [LARGE SCALE GENOMIC DNA]</scope>
    <source>
        <strain evidence="12">DF5081</strain>
    </source>
</reference>
<dbReference type="PRINTS" id="PR00109">
    <property type="entry name" value="TYRKINASE"/>
</dbReference>
<dbReference type="PROSITE" id="PS00109">
    <property type="entry name" value="PROTEIN_KINASE_TYR"/>
    <property type="match status" value="1"/>
</dbReference>
<dbReference type="InterPro" id="IPR017441">
    <property type="entry name" value="Protein_kinase_ATP_BS"/>
</dbReference>
<evidence type="ECO:0000256" key="3">
    <source>
        <dbReference type="ARBA" id="ARBA00022777"/>
    </source>
</evidence>
<dbReference type="CDD" id="cd00192">
    <property type="entry name" value="PTKc"/>
    <property type="match status" value="1"/>
</dbReference>
<dbReference type="Gene3D" id="3.30.505.10">
    <property type="entry name" value="SH2 domain"/>
    <property type="match status" value="1"/>
</dbReference>
<feature type="domain" description="Protein kinase" evidence="10">
    <location>
        <begin position="261"/>
        <end position="524"/>
    </location>
</feature>
<dbReference type="SMART" id="SM00252">
    <property type="entry name" value="SH2"/>
    <property type="match status" value="1"/>
</dbReference>
<evidence type="ECO:0000259" key="10">
    <source>
        <dbReference type="PROSITE" id="PS50011"/>
    </source>
</evidence>
<dbReference type="SUPFAM" id="SSF55550">
    <property type="entry name" value="SH2 domain"/>
    <property type="match status" value="1"/>
</dbReference>
<dbReference type="InterPro" id="IPR011009">
    <property type="entry name" value="Kinase-like_dom_sf"/>
</dbReference>
<dbReference type="PROSITE" id="PS00107">
    <property type="entry name" value="PROTEIN_KINASE_ATP"/>
    <property type="match status" value="1"/>
</dbReference>
<evidence type="ECO:0000313" key="11">
    <source>
        <dbReference type="EnsemblMetazoa" id="CJA12070.1"/>
    </source>
</evidence>
<dbReference type="InterPro" id="IPR000980">
    <property type="entry name" value="SH2"/>
</dbReference>
<evidence type="ECO:0000256" key="4">
    <source>
        <dbReference type="ARBA" id="ARBA00022840"/>
    </source>
</evidence>
<comment type="similarity">
    <text evidence="8">Belongs to the protein kinase superfamily. Tyr protein kinase family.</text>
</comment>
<evidence type="ECO:0000256" key="2">
    <source>
        <dbReference type="ARBA" id="ARBA00022741"/>
    </source>
</evidence>
<dbReference type="InterPro" id="IPR000719">
    <property type="entry name" value="Prot_kinase_dom"/>
</dbReference>
<dbReference type="Proteomes" id="UP000005237">
    <property type="component" value="Unassembled WGS sequence"/>
</dbReference>
<dbReference type="SUPFAM" id="SSF56112">
    <property type="entry name" value="Protein kinase-like (PK-like)"/>
    <property type="match status" value="1"/>
</dbReference>
<keyword evidence="1 8" id="KW-0808">Transferase</keyword>
<keyword evidence="12" id="KW-1185">Reference proteome</keyword>
<organism evidence="11 12">
    <name type="scientific">Caenorhabditis japonica</name>
    <dbReference type="NCBI Taxonomy" id="281687"/>
    <lineage>
        <taxon>Eukaryota</taxon>
        <taxon>Metazoa</taxon>
        <taxon>Ecdysozoa</taxon>
        <taxon>Nematoda</taxon>
        <taxon>Chromadorea</taxon>
        <taxon>Rhabditida</taxon>
        <taxon>Rhabditina</taxon>
        <taxon>Rhabditomorpha</taxon>
        <taxon>Rhabditoidea</taxon>
        <taxon>Rhabditidae</taxon>
        <taxon>Peloderinae</taxon>
        <taxon>Caenorhabditis</taxon>
    </lineage>
</organism>
<dbReference type="Gene3D" id="1.10.510.10">
    <property type="entry name" value="Transferase(Phosphotransferase) domain 1"/>
    <property type="match status" value="1"/>
</dbReference>
<evidence type="ECO:0000256" key="7">
    <source>
        <dbReference type="PROSITE-ProRule" id="PRU10141"/>
    </source>
</evidence>
<feature type="region of interest" description="Disordered" evidence="9">
    <location>
        <begin position="1"/>
        <end position="25"/>
    </location>
</feature>
<accession>A0A8R1HYD4</accession>
<evidence type="ECO:0000256" key="5">
    <source>
        <dbReference type="ARBA" id="ARBA00023137"/>
    </source>
</evidence>
<reference evidence="11" key="2">
    <citation type="submission" date="2022-06" db="UniProtKB">
        <authorList>
            <consortium name="EnsemblMetazoa"/>
        </authorList>
    </citation>
    <scope>IDENTIFICATION</scope>
    <source>
        <strain evidence="11">DF5081</strain>
    </source>
</reference>
<keyword evidence="5 8" id="KW-0829">Tyrosine-protein kinase</keyword>
<name>A0A8R1HYD4_CAEJA</name>
<dbReference type="Pfam" id="PF07714">
    <property type="entry name" value="PK_Tyr_Ser-Thr"/>
    <property type="match status" value="1"/>
</dbReference>
<dbReference type="InterPro" id="IPR001245">
    <property type="entry name" value="Ser-Thr/Tyr_kinase_cat_dom"/>
</dbReference>
<keyword evidence="3 8" id="KW-0418">Kinase</keyword>
<dbReference type="InterPro" id="IPR050198">
    <property type="entry name" value="Non-receptor_tyrosine_kinases"/>
</dbReference>
<dbReference type="GO" id="GO:0005524">
    <property type="term" value="F:ATP binding"/>
    <property type="evidence" value="ECO:0007669"/>
    <property type="project" value="UniProtKB-UniRule"/>
</dbReference>
<dbReference type="InterPro" id="IPR020635">
    <property type="entry name" value="Tyr_kinase_cat_dom"/>
</dbReference>
<evidence type="ECO:0000256" key="6">
    <source>
        <dbReference type="ARBA" id="ARBA00051245"/>
    </source>
</evidence>
<protein>
    <recommendedName>
        <fullName evidence="8">Tyrosine-protein kinase</fullName>
        <ecNumber evidence="8">2.7.10.2</ecNumber>
    </recommendedName>
</protein>
<feature type="compositionally biased region" description="Low complexity" evidence="9">
    <location>
        <begin position="84"/>
        <end position="96"/>
    </location>
</feature>
<sequence length="530" mass="60549">MARKVTDGHDDSENRGEARTCADKKARKNLEGRSIEVDAAGGGVPLKHVGSRNFQKINKASVELTTQQISMDSAKVINVKKPASTPSNSTNTITSPVDPMASFSPNGPKKMYLKDYNVLEEQVRECGNFHGFVCREDLPMMLPNKGDWLMRMSIHPVNPKKIKKPRANRKSEHEKATRSIVVSVHCKVDKTQKANSSSKIRSFVIWSDRGQFWMAHGTHFDKFHKMVDWASNDYVAYKDAEFRLQREIQLLPWEFKHDDVELLDTKLGEGAFGEVRIGKLTIQQRPKKTVVEVAVKMLKNASEGISRDQIHELLHEARMMRILSHPNVLKVYGIAVLWEPPFLMTELCSCGALREYLKDNRETITLTEKLNFVMGAARGVEYIHSQKMIHRDLAVRNIFLTAEKMPKVSDFGLARQTDRYEMKEQCKIPVRYLAPETLENYIFTPKTDVFSFGCVIWEIYENGQQPFHGKNATVIRNQVRKREYLKLTADAPPELRKLVAERIFVADPENRCAMNAIVKICETLAKVEKS</sequence>
<dbReference type="PANTHER" id="PTHR24418">
    <property type="entry name" value="TYROSINE-PROTEIN KINASE"/>
    <property type="match status" value="1"/>
</dbReference>
<evidence type="ECO:0000256" key="9">
    <source>
        <dbReference type="SAM" id="MobiDB-lite"/>
    </source>
</evidence>
<dbReference type="GO" id="GO:0004715">
    <property type="term" value="F:non-membrane spanning protein tyrosine kinase activity"/>
    <property type="evidence" value="ECO:0007669"/>
    <property type="project" value="UniProtKB-EC"/>
</dbReference>